<evidence type="ECO:0000313" key="2">
    <source>
        <dbReference type="Proteomes" id="UP001159363"/>
    </source>
</evidence>
<reference evidence="1 2" key="1">
    <citation type="submission" date="2023-02" db="EMBL/GenBank/DDBJ databases">
        <title>LHISI_Scaffold_Assembly.</title>
        <authorList>
            <person name="Stuart O.P."/>
            <person name="Cleave R."/>
            <person name="Magrath M.J.L."/>
            <person name="Mikheyev A.S."/>
        </authorList>
    </citation>
    <scope>NUCLEOTIDE SEQUENCE [LARGE SCALE GENOMIC DNA]</scope>
    <source>
        <strain evidence="1">Daus_M_001</strain>
        <tissue evidence="1">Leg muscle</tissue>
    </source>
</reference>
<dbReference type="Proteomes" id="UP001159363">
    <property type="component" value="Chromosome 2"/>
</dbReference>
<accession>A0ABQ9ICQ7</accession>
<organism evidence="1 2">
    <name type="scientific">Dryococelus australis</name>
    <dbReference type="NCBI Taxonomy" id="614101"/>
    <lineage>
        <taxon>Eukaryota</taxon>
        <taxon>Metazoa</taxon>
        <taxon>Ecdysozoa</taxon>
        <taxon>Arthropoda</taxon>
        <taxon>Hexapoda</taxon>
        <taxon>Insecta</taxon>
        <taxon>Pterygota</taxon>
        <taxon>Neoptera</taxon>
        <taxon>Polyneoptera</taxon>
        <taxon>Phasmatodea</taxon>
        <taxon>Verophasmatodea</taxon>
        <taxon>Anareolatae</taxon>
        <taxon>Phasmatidae</taxon>
        <taxon>Eurycanthinae</taxon>
        <taxon>Dryococelus</taxon>
    </lineage>
</organism>
<protein>
    <submittedName>
        <fullName evidence="1">Uncharacterized protein</fullName>
    </submittedName>
</protein>
<dbReference type="EMBL" id="JARBHB010000002">
    <property type="protein sequence ID" value="KAJ8894449.1"/>
    <property type="molecule type" value="Genomic_DNA"/>
</dbReference>
<sequence>MDDSLVSAAAVMSSHEDNVALLVISGAAIITASLQSKNKKPVVGGQSCTNKSPADVGFKENFEELLNRIGPHNSKQETHLRSPI</sequence>
<comment type="caution">
    <text evidence="1">The sequence shown here is derived from an EMBL/GenBank/DDBJ whole genome shotgun (WGS) entry which is preliminary data.</text>
</comment>
<name>A0ABQ9ICQ7_9NEOP</name>
<keyword evidence="2" id="KW-1185">Reference proteome</keyword>
<proteinExistence type="predicted"/>
<gene>
    <name evidence="1" type="ORF">PR048_007103</name>
</gene>
<evidence type="ECO:0000313" key="1">
    <source>
        <dbReference type="EMBL" id="KAJ8894449.1"/>
    </source>
</evidence>